<sequence length="54" mass="6410">MVDGAYDIRQCYETIRIKRAVSFISSKKEQLFKKQSYPCTLAVSYQKLYGFNRH</sequence>
<keyword evidence="2" id="KW-1185">Reference proteome</keyword>
<protein>
    <recommendedName>
        <fullName evidence="3">Mobile element protein</fullName>
    </recommendedName>
</protein>
<evidence type="ECO:0000313" key="2">
    <source>
        <dbReference type="Proteomes" id="UP000218160"/>
    </source>
</evidence>
<dbReference type="AlphaFoldDB" id="A0A291B879"/>
<dbReference type="Proteomes" id="UP000218160">
    <property type="component" value="Chromosome 1"/>
</dbReference>
<accession>A0A291B879</accession>
<dbReference type="EMBL" id="CP020660">
    <property type="protein sequence ID" value="ATF09219.1"/>
    <property type="molecule type" value="Genomic_DNA"/>
</dbReference>
<evidence type="ECO:0008006" key="3">
    <source>
        <dbReference type="Google" id="ProtNLM"/>
    </source>
</evidence>
<gene>
    <name evidence="1" type="ORF">BTN50_0703</name>
</gene>
<name>A0A291B879_9GAMM</name>
<evidence type="ECO:0000313" key="1">
    <source>
        <dbReference type="EMBL" id="ATF09219.1"/>
    </source>
</evidence>
<dbReference type="KEGG" id="elux:BTN50_0703"/>
<reference evidence="2" key="1">
    <citation type="submission" date="2017-04" db="EMBL/GenBank/DDBJ databases">
        <title>Genome evolution of the luminous symbionts of deep sea anglerfish.</title>
        <authorList>
            <person name="Hendry T.A."/>
        </authorList>
    </citation>
    <scope>NUCLEOTIDE SEQUENCE [LARGE SCALE GENOMIC DNA]</scope>
</reference>
<proteinExistence type="predicted"/>
<organism evidence="1 2">
    <name type="scientific">Candidatus Enterovibrio altilux</name>
    <dbReference type="NCBI Taxonomy" id="1927128"/>
    <lineage>
        <taxon>Bacteria</taxon>
        <taxon>Pseudomonadati</taxon>
        <taxon>Pseudomonadota</taxon>
        <taxon>Gammaproteobacteria</taxon>
        <taxon>Vibrionales</taxon>
        <taxon>Vibrionaceae</taxon>
        <taxon>Enterovibrio</taxon>
    </lineage>
</organism>